<dbReference type="Gene3D" id="1.10.287.130">
    <property type="match status" value="1"/>
</dbReference>
<feature type="transmembrane region" description="Helical" evidence="9">
    <location>
        <begin position="221"/>
        <end position="239"/>
    </location>
</feature>
<dbReference type="SUPFAM" id="SSF55874">
    <property type="entry name" value="ATPase domain of HSP90 chaperone/DNA topoisomerase II/histidine kinase"/>
    <property type="match status" value="1"/>
</dbReference>
<accession>A0ABR9R6J3</accession>
<comment type="subcellular location">
    <subcellularLocation>
        <location evidence="2">Membrane</location>
    </subcellularLocation>
</comment>
<dbReference type="RefSeq" id="WP_193503214.1">
    <property type="nucleotide sequence ID" value="NZ_JADCKC010000004.1"/>
</dbReference>
<dbReference type="InterPro" id="IPR004358">
    <property type="entry name" value="Sig_transdc_His_kin-like_C"/>
</dbReference>
<gene>
    <name evidence="12" type="ORF">INF35_13205</name>
</gene>
<name>A0ABR9R6J3_9FIRM</name>
<keyword evidence="5" id="KW-0808">Transferase</keyword>
<dbReference type="Gene3D" id="3.30.565.10">
    <property type="entry name" value="Histidine kinase-like ATPase, C-terminal domain"/>
    <property type="match status" value="1"/>
</dbReference>
<dbReference type="InterPro" id="IPR050736">
    <property type="entry name" value="Sensor_HK_Regulatory"/>
</dbReference>
<dbReference type="InterPro" id="IPR036890">
    <property type="entry name" value="HATPase_C_sf"/>
</dbReference>
<feature type="domain" description="HAMP" evidence="11">
    <location>
        <begin position="244"/>
        <end position="296"/>
    </location>
</feature>
<evidence type="ECO:0000259" key="10">
    <source>
        <dbReference type="PROSITE" id="PS50109"/>
    </source>
</evidence>
<dbReference type="PRINTS" id="PR00344">
    <property type="entry name" value="BCTRLSENSOR"/>
</dbReference>
<keyword evidence="4" id="KW-0597">Phosphoprotein</keyword>
<protein>
    <recommendedName>
        <fullName evidence="3">histidine kinase</fullName>
        <ecNumber evidence="3">2.7.13.3</ecNumber>
    </recommendedName>
</protein>
<evidence type="ECO:0000256" key="4">
    <source>
        <dbReference type="ARBA" id="ARBA00022553"/>
    </source>
</evidence>
<proteinExistence type="predicted"/>
<dbReference type="Pfam" id="PF02518">
    <property type="entry name" value="HATPase_c"/>
    <property type="match status" value="1"/>
</dbReference>
<dbReference type="PROSITE" id="PS50109">
    <property type="entry name" value="HIS_KIN"/>
    <property type="match status" value="1"/>
</dbReference>
<keyword evidence="6 12" id="KW-0418">Kinase</keyword>
<dbReference type="SUPFAM" id="SSF47384">
    <property type="entry name" value="Homodimeric domain of signal transducing histidine kinase"/>
    <property type="match status" value="1"/>
</dbReference>
<keyword evidence="8" id="KW-0175">Coiled coil</keyword>
<dbReference type="Pfam" id="PF00512">
    <property type="entry name" value="HisKA"/>
    <property type="match status" value="1"/>
</dbReference>
<comment type="catalytic activity">
    <reaction evidence="1">
        <text>ATP + protein L-histidine = ADP + protein N-phospho-L-histidine.</text>
        <dbReference type="EC" id="2.7.13.3"/>
    </reaction>
</comment>
<evidence type="ECO:0000256" key="9">
    <source>
        <dbReference type="SAM" id="Phobius"/>
    </source>
</evidence>
<sequence length="535" mass="59239">MKAEPHRDSGLFGLLVRNYLFFTLTLLLIAAGIYLLWDAQLNRLFDPFDWDSLLTDDRLAAGDYDALARRLKGADNAFSVLDTEGAVLYQSDPEVCVTLTPAELACVCPYDGSYYIEAFPERDADGNTRYRVLRYTLEDGMTDIDAELLLDEHFRVLAGSLVPGQTAYTARQYAILSGAYPDHATLYRYDFTADDGSGRILLLQVALPDEQAIYQASQDSWRVWLLAIPLYVAAAGFFIHQISRRIRKPLDRLHAAVVAQAQGKQVRVGDCGGVRELARIGESFDRLSDRLAESEREREQLDRERQQMIANISHDLKTPVTVISGYVDALADGKVPPEQQARYLAAIRSRTAALTQLINAFHEYSKVEHPRFVLQRRQADLCEYLREYLAAKYDEIELAGFTLQVDIPETPCPCSLDPFELGRALDNLIGNSLRHNRLGTVLSVSLAVEAGWAVVTVADNGHGIPAHRLETIFEPFVVGSDARNQGGSGLGLSITRRIVELHGGRIAVTSAPSTGTAFTIRLPLPGPGEETSPQS</sequence>
<dbReference type="InterPro" id="IPR036097">
    <property type="entry name" value="HisK_dim/P_sf"/>
</dbReference>
<dbReference type="Gene3D" id="6.10.340.10">
    <property type="match status" value="1"/>
</dbReference>
<feature type="domain" description="Histidine kinase" evidence="10">
    <location>
        <begin position="311"/>
        <end position="526"/>
    </location>
</feature>
<dbReference type="SMART" id="SM00388">
    <property type="entry name" value="HisKA"/>
    <property type="match status" value="1"/>
</dbReference>
<feature type="transmembrane region" description="Helical" evidence="9">
    <location>
        <begin position="12"/>
        <end position="37"/>
    </location>
</feature>
<evidence type="ECO:0000256" key="7">
    <source>
        <dbReference type="ARBA" id="ARBA00023012"/>
    </source>
</evidence>
<keyword evidence="9" id="KW-0472">Membrane</keyword>
<comment type="caution">
    <text evidence="12">The sequence shown here is derived from an EMBL/GenBank/DDBJ whole genome shotgun (WGS) entry which is preliminary data.</text>
</comment>
<dbReference type="InterPro" id="IPR003660">
    <property type="entry name" value="HAMP_dom"/>
</dbReference>
<dbReference type="InterPro" id="IPR003661">
    <property type="entry name" value="HisK_dim/P_dom"/>
</dbReference>
<organism evidence="12 13">
    <name type="scientific">Gemmiger gallinarum</name>
    <dbReference type="NCBI Taxonomy" id="2779354"/>
    <lineage>
        <taxon>Bacteria</taxon>
        <taxon>Bacillati</taxon>
        <taxon>Bacillota</taxon>
        <taxon>Clostridia</taxon>
        <taxon>Eubacteriales</taxon>
        <taxon>Gemmiger</taxon>
    </lineage>
</organism>
<evidence type="ECO:0000313" key="12">
    <source>
        <dbReference type="EMBL" id="MBE5038746.1"/>
    </source>
</evidence>
<dbReference type="PANTHER" id="PTHR43711">
    <property type="entry name" value="TWO-COMPONENT HISTIDINE KINASE"/>
    <property type="match status" value="1"/>
</dbReference>
<keyword evidence="9" id="KW-0812">Transmembrane</keyword>
<feature type="coiled-coil region" evidence="8">
    <location>
        <begin position="277"/>
        <end position="311"/>
    </location>
</feature>
<keyword evidence="7" id="KW-0902">Two-component regulatory system</keyword>
<dbReference type="CDD" id="cd00082">
    <property type="entry name" value="HisKA"/>
    <property type="match status" value="1"/>
</dbReference>
<evidence type="ECO:0000256" key="6">
    <source>
        <dbReference type="ARBA" id="ARBA00022777"/>
    </source>
</evidence>
<dbReference type="InterPro" id="IPR003594">
    <property type="entry name" value="HATPase_dom"/>
</dbReference>
<dbReference type="GO" id="GO:0016301">
    <property type="term" value="F:kinase activity"/>
    <property type="evidence" value="ECO:0007669"/>
    <property type="project" value="UniProtKB-KW"/>
</dbReference>
<evidence type="ECO:0000256" key="5">
    <source>
        <dbReference type="ARBA" id="ARBA00022679"/>
    </source>
</evidence>
<dbReference type="EMBL" id="JADCKC010000004">
    <property type="protein sequence ID" value="MBE5038746.1"/>
    <property type="molecule type" value="Genomic_DNA"/>
</dbReference>
<dbReference type="Proteomes" id="UP000768567">
    <property type="component" value="Unassembled WGS sequence"/>
</dbReference>
<dbReference type="PROSITE" id="PS50885">
    <property type="entry name" value="HAMP"/>
    <property type="match status" value="1"/>
</dbReference>
<dbReference type="EC" id="2.7.13.3" evidence="3"/>
<keyword evidence="9" id="KW-1133">Transmembrane helix</keyword>
<evidence type="ECO:0000256" key="3">
    <source>
        <dbReference type="ARBA" id="ARBA00012438"/>
    </source>
</evidence>
<keyword evidence="13" id="KW-1185">Reference proteome</keyword>
<dbReference type="CDD" id="cd00075">
    <property type="entry name" value="HATPase"/>
    <property type="match status" value="1"/>
</dbReference>
<evidence type="ECO:0000259" key="11">
    <source>
        <dbReference type="PROSITE" id="PS50885"/>
    </source>
</evidence>
<dbReference type="PANTHER" id="PTHR43711:SF1">
    <property type="entry name" value="HISTIDINE KINASE 1"/>
    <property type="match status" value="1"/>
</dbReference>
<evidence type="ECO:0000256" key="1">
    <source>
        <dbReference type="ARBA" id="ARBA00000085"/>
    </source>
</evidence>
<reference evidence="12 13" key="1">
    <citation type="submission" date="2020-10" db="EMBL/GenBank/DDBJ databases">
        <title>ChiBAC.</title>
        <authorList>
            <person name="Zenner C."/>
            <person name="Hitch T.C.A."/>
            <person name="Clavel T."/>
        </authorList>
    </citation>
    <scope>NUCLEOTIDE SEQUENCE [LARGE SCALE GENOMIC DNA]</scope>
    <source>
        <strain evidence="12 13">DSM 109015</strain>
    </source>
</reference>
<evidence type="ECO:0000256" key="8">
    <source>
        <dbReference type="SAM" id="Coils"/>
    </source>
</evidence>
<dbReference type="SMART" id="SM00387">
    <property type="entry name" value="HATPase_c"/>
    <property type="match status" value="1"/>
</dbReference>
<evidence type="ECO:0000256" key="2">
    <source>
        <dbReference type="ARBA" id="ARBA00004370"/>
    </source>
</evidence>
<dbReference type="InterPro" id="IPR005467">
    <property type="entry name" value="His_kinase_dom"/>
</dbReference>
<evidence type="ECO:0000313" key="13">
    <source>
        <dbReference type="Proteomes" id="UP000768567"/>
    </source>
</evidence>